<dbReference type="Proteomes" id="UP001310890">
    <property type="component" value="Unassembled WGS sequence"/>
</dbReference>
<dbReference type="Gene3D" id="3.40.50.1000">
    <property type="entry name" value="HAD superfamily/HAD-like"/>
    <property type="match status" value="1"/>
</dbReference>
<evidence type="ECO:0000313" key="3">
    <source>
        <dbReference type="Proteomes" id="UP001310890"/>
    </source>
</evidence>
<organism evidence="2 3">
    <name type="scientific">Meristemomyces frigidus</name>
    <dbReference type="NCBI Taxonomy" id="1508187"/>
    <lineage>
        <taxon>Eukaryota</taxon>
        <taxon>Fungi</taxon>
        <taxon>Dikarya</taxon>
        <taxon>Ascomycota</taxon>
        <taxon>Pezizomycotina</taxon>
        <taxon>Dothideomycetes</taxon>
        <taxon>Dothideomycetidae</taxon>
        <taxon>Mycosphaerellales</taxon>
        <taxon>Teratosphaeriaceae</taxon>
        <taxon>Meristemomyces</taxon>
    </lineage>
</organism>
<dbReference type="AlphaFoldDB" id="A0AAN7YM83"/>
<dbReference type="SUPFAM" id="SSF53271">
    <property type="entry name" value="PRTase-like"/>
    <property type="match status" value="1"/>
</dbReference>
<dbReference type="GO" id="GO:0000287">
    <property type="term" value="F:magnesium ion binding"/>
    <property type="evidence" value="ECO:0007669"/>
    <property type="project" value="TreeGrafter"/>
</dbReference>
<dbReference type="InterPro" id="IPR029057">
    <property type="entry name" value="PRTase-like"/>
</dbReference>
<reference evidence="2" key="1">
    <citation type="submission" date="2023-08" db="EMBL/GenBank/DDBJ databases">
        <title>Black Yeasts Isolated from many extreme environments.</title>
        <authorList>
            <person name="Coleine C."/>
            <person name="Stajich J.E."/>
            <person name="Selbmann L."/>
        </authorList>
    </citation>
    <scope>NUCLEOTIDE SEQUENCE</scope>
    <source>
        <strain evidence="2">CCFEE 5401</strain>
    </source>
</reference>
<feature type="domain" description="Phosphoribosyltransferase" evidence="1">
    <location>
        <begin position="478"/>
        <end position="674"/>
    </location>
</feature>
<gene>
    <name evidence="2" type="ORF">LTR62_007706</name>
</gene>
<dbReference type="Gene3D" id="3.40.50.2020">
    <property type="match status" value="1"/>
</dbReference>
<dbReference type="GO" id="GO:0036424">
    <property type="term" value="F:L-phosphoserine phosphatase activity"/>
    <property type="evidence" value="ECO:0007669"/>
    <property type="project" value="TreeGrafter"/>
</dbReference>
<comment type="caution">
    <text evidence="2">The sequence shown here is derived from an EMBL/GenBank/DDBJ whole genome shotgun (WGS) entry which is preliminary data.</text>
</comment>
<evidence type="ECO:0000313" key="2">
    <source>
        <dbReference type="EMBL" id="KAK5108904.1"/>
    </source>
</evidence>
<proteinExistence type="predicted"/>
<name>A0AAN7YM83_9PEZI</name>
<dbReference type="Pfam" id="PF12710">
    <property type="entry name" value="HAD"/>
    <property type="match status" value="1"/>
</dbReference>
<dbReference type="InterPro" id="IPR050582">
    <property type="entry name" value="HAD-like_SerB"/>
</dbReference>
<evidence type="ECO:0000259" key="1">
    <source>
        <dbReference type="Pfam" id="PF14681"/>
    </source>
</evidence>
<dbReference type="InterPro" id="IPR000836">
    <property type="entry name" value="PRTase_dom"/>
</dbReference>
<sequence length="678" mass="74921">MAQSATTSPQATANPADVRIIGLYGIPGSGKSTFLKQIRGFLNTENLTLCGGSKVIEELVPGGLKAFDALTSSRKTRYREQAIIKIQAECVQSGKTVVVAGHLMFWNDARQAAPDPVYTQKDLETYTHILYFDTNPNIIAQRRRDDQGRTRPELSVEHLRKWQDEEKSLLRQLCYENSIIFSCIVDASVPHGLPIDRIRPLAVLQDYWKNCETLNKTVAAQRLDNIVASNHSLIETMLVFDADKTLAPVDTGEMFFKDRKDDPLKTLFQSRGYTYTAFRQATLLYEEATTDSAFEAGCEEIATKISMYDEIQNLLQAVTQHDHVGVVVMTCGLRLVWEKALARAGLSKSVSIIGGGRITDGYVVTPETKANLVARLKDVHGLRVIAFGDSEMDLPMLKRADQAIVVVGDVLTRSKSMDGHLHHAVTEGGLRVHQTLVAGSTVPRLQGFLEEPPLIILWKQHTIDSLTERHLPIFHATESTAAKLLQTSMRDAKISGPALQEAHRRAGYFLATAYLTNVIGLEESRVQHVQGTLTTSHRLLNEQRTTMVPLMRGREPMAFGVCEAFPSAMFVHAKRTEDLQAGHSRGQATVILVDSVINTGQSIVEFVERVRELEPDIRIVVVAGVVQADTVKTGSLIRKLACKGGNLSVVALRLSANSYKGHKATDTGDRLFNTTEVD</sequence>
<dbReference type="PANTHER" id="PTHR43344">
    <property type="entry name" value="PHOSPHOSERINE PHOSPHATASE"/>
    <property type="match status" value="1"/>
</dbReference>
<dbReference type="InterPro" id="IPR027417">
    <property type="entry name" value="P-loop_NTPase"/>
</dbReference>
<dbReference type="Pfam" id="PF13207">
    <property type="entry name" value="AAA_17"/>
    <property type="match status" value="1"/>
</dbReference>
<dbReference type="InterPro" id="IPR023214">
    <property type="entry name" value="HAD_sf"/>
</dbReference>
<dbReference type="SUPFAM" id="SSF56784">
    <property type="entry name" value="HAD-like"/>
    <property type="match status" value="1"/>
</dbReference>
<accession>A0AAN7YM83</accession>
<dbReference type="SUPFAM" id="SSF52540">
    <property type="entry name" value="P-loop containing nucleoside triphosphate hydrolases"/>
    <property type="match status" value="1"/>
</dbReference>
<protein>
    <recommendedName>
        <fullName evidence="1">Phosphoribosyltransferase domain-containing protein</fullName>
    </recommendedName>
</protein>
<dbReference type="Pfam" id="PF14681">
    <property type="entry name" value="UPRTase"/>
    <property type="match status" value="1"/>
</dbReference>
<dbReference type="InterPro" id="IPR036412">
    <property type="entry name" value="HAD-like_sf"/>
</dbReference>
<dbReference type="CDD" id="cd06223">
    <property type="entry name" value="PRTases_typeI"/>
    <property type="match status" value="1"/>
</dbReference>
<dbReference type="GO" id="GO:0005737">
    <property type="term" value="C:cytoplasm"/>
    <property type="evidence" value="ECO:0007669"/>
    <property type="project" value="TreeGrafter"/>
</dbReference>
<dbReference type="EMBL" id="JAVRRL010000075">
    <property type="protein sequence ID" value="KAK5108904.1"/>
    <property type="molecule type" value="Genomic_DNA"/>
</dbReference>
<dbReference type="Gene3D" id="3.40.50.300">
    <property type="entry name" value="P-loop containing nucleotide triphosphate hydrolases"/>
    <property type="match status" value="1"/>
</dbReference>
<dbReference type="GO" id="GO:0006564">
    <property type="term" value="P:L-serine biosynthetic process"/>
    <property type="evidence" value="ECO:0007669"/>
    <property type="project" value="TreeGrafter"/>
</dbReference>
<dbReference type="PANTHER" id="PTHR43344:SF20">
    <property type="entry name" value="URACIL PHOSPHORIBOSYLTRANSFERASE"/>
    <property type="match status" value="1"/>
</dbReference>